<organism evidence="2 3">
    <name type="scientific">Mauremys mutica</name>
    <name type="common">yellowpond turtle</name>
    <dbReference type="NCBI Taxonomy" id="74926"/>
    <lineage>
        <taxon>Eukaryota</taxon>
        <taxon>Metazoa</taxon>
        <taxon>Chordata</taxon>
        <taxon>Craniata</taxon>
        <taxon>Vertebrata</taxon>
        <taxon>Euteleostomi</taxon>
        <taxon>Archelosauria</taxon>
        <taxon>Testudinata</taxon>
        <taxon>Testudines</taxon>
        <taxon>Cryptodira</taxon>
        <taxon>Durocryptodira</taxon>
        <taxon>Testudinoidea</taxon>
        <taxon>Geoemydidae</taxon>
        <taxon>Geoemydinae</taxon>
        <taxon>Mauremys</taxon>
    </lineage>
</organism>
<proteinExistence type="predicted"/>
<comment type="caution">
    <text evidence="2">The sequence shown here is derived from an EMBL/GenBank/DDBJ whole genome shotgun (WGS) entry which is preliminary data.</text>
</comment>
<protein>
    <submittedName>
        <fullName evidence="2">Uncharacterized protein</fullName>
    </submittedName>
</protein>
<accession>A0A9D3WUN7</accession>
<dbReference type="EMBL" id="JAHDVG010000486">
    <property type="protein sequence ID" value="KAH1167477.1"/>
    <property type="molecule type" value="Genomic_DNA"/>
</dbReference>
<name>A0A9D3WUN7_9SAUR</name>
<evidence type="ECO:0000256" key="1">
    <source>
        <dbReference type="SAM" id="Phobius"/>
    </source>
</evidence>
<keyword evidence="1" id="KW-0472">Membrane</keyword>
<evidence type="ECO:0000313" key="3">
    <source>
        <dbReference type="Proteomes" id="UP000827986"/>
    </source>
</evidence>
<reference evidence="2" key="1">
    <citation type="submission" date="2021-09" db="EMBL/GenBank/DDBJ databases">
        <title>The genome of Mauremys mutica provides insights into the evolution of semi-aquatic lifestyle.</title>
        <authorList>
            <person name="Gong S."/>
            <person name="Gao Y."/>
        </authorList>
    </citation>
    <scope>NUCLEOTIDE SEQUENCE</scope>
    <source>
        <strain evidence="2">MM-2020</strain>
        <tissue evidence="2">Muscle</tissue>
    </source>
</reference>
<dbReference type="Proteomes" id="UP000827986">
    <property type="component" value="Unassembled WGS sequence"/>
</dbReference>
<evidence type="ECO:0000313" key="2">
    <source>
        <dbReference type="EMBL" id="KAH1167477.1"/>
    </source>
</evidence>
<feature type="transmembrane region" description="Helical" evidence="1">
    <location>
        <begin position="82"/>
        <end position="102"/>
    </location>
</feature>
<keyword evidence="1" id="KW-0812">Transmembrane</keyword>
<dbReference type="AlphaFoldDB" id="A0A9D3WUN7"/>
<sequence>MVFPTNCVRVALRHNHVTMYYTKISLTFCRDPLQLVKSREEKDSSKQNKTYCNVSLPHPPTPLCVRQLQSQRLEEQKSDVHIVSYILAACLNACLLVFRAGFRGSADVGKMSATNQPLITHTVNEDYYYSVCMTELEPDCPGTA</sequence>
<gene>
    <name evidence="2" type="ORF">KIL84_002960</name>
</gene>
<keyword evidence="1" id="KW-1133">Transmembrane helix</keyword>
<keyword evidence="3" id="KW-1185">Reference proteome</keyword>